<evidence type="ECO:0000313" key="8">
    <source>
        <dbReference type="Proteomes" id="UP000754644"/>
    </source>
</evidence>
<sequence length="291" mass="32020">MTNSATPLTVGQALQRGSVLSASSDSPQLDCQLLLGRVLEQGHAWLITHTLDALSKDQENAFEALLHRRLQGEPIAYLLGTQGFWDMDLVVNTATLIPRPETELLVELLLSLPKDPCIRLLDLGTGTGAIAIAIQRERPHWAVYGLDRSAAALAVAQGNAKTWHPPGMAFIQANWLGPIRSASFDVIVANPPYIEPLDAHLAQLRYEPHQALVAADAGYADLHAIMQQATRCLMPGGHLLLEHGFDQQQQLERRLLAWGFDNIQLFDDLNHQPRAILALWPGTASREEKLP</sequence>
<dbReference type="InterPro" id="IPR004556">
    <property type="entry name" value="HemK-like"/>
</dbReference>
<keyword evidence="1 4" id="KW-0489">Methyltransferase</keyword>
<dbReference type="InterPro" id="IPR019874">
    <property type="entry name" value="RF_methyltr_PrmC"/>
</dbReference>
<proteinExistence type="inferred from homology"/>
<feature type="binding site" evidence="4">
    <location>
        <begin position="190"/>
        <end position="193"/>
    </location>
    <ligand>
        <name>substrate</name>
    </ligand>
</feature>
<comment type="caution">
    <text evidence="7">The sequence shown here is derived from an EMBL/GenBank/DDBJ whole genome shotgun (WGS) entry which is preliminary data.</text>
</comment>
<evidence type="ECO:0000313" key="7">
    <source>
        <dbReference type="EMBL" id="NQV65388.1"/>
    </source>
</evidence>
<dbReference type="InterPro" id="IPR050320">
    <property type="entry name" value="N5-glutamine_MTase"/>
</dbReference>
<name>A0A972VW59_9GAMM</name>
<evidence type="ECO:0000256" key="2">
    <source>
        <dbReference type="ARBA" id="ARBA00022679"/>
    </source>
</evidence>
<evidence type="ECO:0000256" key="4">
    <source>
        <dbReference type="HAMAP-Rule" id="MF_02126"/>
    </source>
</evidence>
<dbReference type="SUPFAM" id="SSF53335">
    <property type="entry name" value="S-adenosyl-L-methionine-dependent methyltransferases"/>
    <property type="match status" value="1"/>
</dbReference>
<feature type="binding site" evidence="4">
    <location>
        <position position="147"/>
    </location>
    <ligand>
        <name>S-adenosyl-L-methionine</name>
        <dbReference type="ChEBI" id="CHEBI:59789"/>
    </ligand>
</feature>
<dbReference type="InterPro" id="IPR025714">
    <property type="entry name" value="Methyltranfer_dom"/>
</dbReference>
<dbReference type="HAMAP" id="MF_02126">
    <property type="entry name" value="RF_methyltr_PrmC"/>
    <property type="match status" value="1"/>
</dbReference>
<dbReference type="EC" id="2.1.1.297" evidence="4"/>
<dbReference type="Pfam" id="PF13847">
    <property type="entry name" value="Methyltransf_31"/>
    <property type="match status" value="1"/>
</dbReference>
<feature type="domain" description="Methyltransferase" evidence="5">
    <location>
        <begin position="118"/>
        <end position="245"/>
    </location>
</feature>
<evidence type="ECO:0000259" key="6">
    <source>
        <dbReference type="Pfam" id="PF17827"/>
    </source>
</evidence>
<dbReference type="GO" id="GO:0032259">
    <property type="term" value="P:methylation"/>
    <property type="evidence" value="ECO:0007669"/>
    <property type="project" value="UniProtKB-KW"/>
</dbReference>
<dbReference type="PANTHER" id="PTHR18895:SF74">
    <property type="entry name" value="MTRF1L RELEASE FACTOR GLUTAMINE METHYLTRANSFERASE"/>
    <property type="match status" value="1"/>
</dbReference>
<reference evidence="7" key="1">
    <citation type="submission" date="2020-05" db="EMBL/GenBank/DDBJ databases">
        <title>Sulfur intermediates as new biogeochemical hubs in an aquatic model microbial ecosystem.</title>
        <authorList>
            <person name="Vigneron A."/>
        </authorList>
    </citation>
    <scope>NUCLEOTIDE SEQUENCE</scope>
    <source>
        <strain evidence="7">Bin.250</strain>
    </source>
</reference>
<keyword evidence="2 4" id="KW-0808">Transferase</keyword>
<dbReference type="InterPro" id="IPR029063">
    <property type="entry name" value="SAM-dependent_MTases_sf"/>
</dbReference>
<dbReference type="EMBL" id="JABMOJ010000315">
    <property type="protein sequence ID" value="NQV65388.1"/>
    <property type="molecule type" value="Genomic_DNA"/>
</dbReference>
<dbReference type="Gene3D" id="1.10.8.10">
    <property type="entry name" value="DNA helicase RuvA subunit, C-terminal domain"/>
    <property type="match status" value="1"/>
</dbReference>
<comment type="similarity">
    <text evidence="4">Belongs to the protein N5-glutamine methyltransferase family. PrmC subfamily.</text>
</comment>
<dbReference type="Gene3D" id="3.40.50.150">
    <property type="entry name" value="Vaccinia Virus protein VP39"/>
    <property type="match status" value="1"/>
</dbReference>
<evidence type="ECO:0000256" key="1">
    <source>
        <dbReference type="ARBA" id="ARBA00022603"/>
    </source>
</evidence>
<dbReference type="CDD" id="cd02440">
    <property type="entry name" value="AdoMet_MTases"/>
    <property type="match status" value="1"/>
</dbReference>
<organism evidence="7 8">
    <name type="scientific">SAR86 cluster bacterium</name>
    <dbReference type="NCBI Taxonomy" id="2030880"/>
    <lineage>
        <taxon>Bacteria</taxon>
        <taxon>Pseudomonadati</taxon>
        <taxon>Pseudomonadota</taxon>
        <taxon>Gammaproteobacteria</taxon>
        <taxon>SAR86 cluster</taxon>
    </lineage>
</organism>
<comment type="function">
    <text evidence="4">Methylates the class 1 translation termination release factors RF1/PrfA and RF2/PrfB on the glutamine residue of the universally conserved GGQ motif.</text>
</comment>
<dbReference type="PROSITE" id="PS00092">
    <property type="entry name" value="N6_MTASE"/>
    <property type="match status" value="1"/>
</dbReference>
<dbReference type="NCBIfam" id="TIGR00536">
    <property type="entry name" value="hemK_fam"/>
    <property type="match status" value="1"/>
</dbReference>
<feature type="binding site" evidence="4">
    <location>
        <position position="175"/>
    </location>
    <ligand>
        <name>S-adenosyl-L-methionine</name>
        <dbReference type="ChEBI" id="CHEBI:59789"/>
    </ligand>
</feature>
<dbReference type="InterPro" id="IPR002052">
    <property type="entry name" value="DNA_methylase_N6_adenine_CS"/>
</dbReference>
<dbReference type="AlphaFoldDB" id="A0A972VW59"/>
<dbReference type="Proteomes" id="UP000754644">
    <property type="component" value="Unassembled WGS sequence"/>
</dbReference>
<dbReference type="NCBIfam" id="TIGR03534">
    <property type="entry name" value="RF_mod_PrmC"/>
    <property type="match status" value="1"/>
</dbReference>
<feature type="binding site" evidence="4">
    <location>
        <position position="190"/>
    </location>
    <ligand>
        <name>S-adenosyl-L-methionine</name>
        <dbReference type="ChEBI" id="CHEBI:59789"/>
    </ligand>
</feature>
<dbReference type="GO" id="GO:0102559">
    <property type="term" value="F:peptide chain release factor N(5)-glutamine methyltransferase activity"/>
    <property type="evidence" value="ECO:0007669"/>
    <property type="project" value="UniProtKB-EC"/>
</dbReference>
<dbReference type="PANTHER" id="PTHR18895">
    <property type="entry name" value="HEMK METHYLTRANSFERASE"/>
    <property type="match status" value="1"/>
</dbReference>
<protein>
    <recommendedName>
        <fullName evidence="4">Release factor glutamine methyltransferase</fullName>
        <shortName evidence="4">RF MTase</shortName>
        <ecNumber evidence="4">2.1.1.297</ecNumber>
    </recommendedName>
    <alternativeName>
        <fullName evidence="4">N5-glutamine methyltransferase PrmC</fullName>
    </alternativeName>
    <alternativeName>
        <fullName evidence="4">Protein-(glutamine-N5) MTase PrmC</fullName>
    </alternativeName>
    <alternativeName>
        <fullName evidence="4">Protein-glutamine N-methyltransferase PrmC</fullName>
    </alternativeName>
</protein>
<dbReference type="GO" id="GO:0003676">
    <property type="term" value="F:nucleic acid binding"/>
    <property type="evidence" value="ECO:0007669"/>
    <property type="project" value="InterPro"/>
</dbReference>
<feature type="binding site" evidence="4">
    <location>
        <begin position="124"/>
        <end position="128"/>
    </location>
    <ligand>
        <name>S-adenosyl-L-methionine</name>
        <dbReference type="ChEBI" id="CHEBI:59789"/>
    </ligand>
</feature>
<keyword evidence="3 4" id="KW-0949">S-adenosyl-L-methionine</keyword>
<evidence type="ECO:0000256" key="3">
    <source>
        <dbReference type="ARBA" id="ARBA00022691"/>
    </source>
</evidence>
<accession>A0A972VW59</accession>
<dbReference type="Pfam" id="PF17827">
    <property type="entry name" value="PrmC_N"/>
    <property type="match status" value="1"/>
</dbReference>
<feature type="domain" description="Release factor glutamine methyltransferase N-terminal" evidence="6">
    <location>
        <begin position="13"/>
        <end position="80"/>
    </location>
</feature>
<evidence type="ECO:0000259" key="5">
    <source>
        <dbReference type="Pfam" id="PF13847"/>
    </source>
</evidence>
<comment type="catalytic activity">
    <reaction evidence="4">
        <text>L-glutaminyl-[peptide chain release factor] + S-adenosyl-L-methionine = N(5)-methyl-L-glutaminyl-[peptide chain release factor] + S-adenosyl-L-homocysteine + H(+)</text>
        <dbReference type="Rhea" id="RHEA:42896"/>
        <dbReference type="Rhea" id="RHEA-COMP:10271"/>
        <dbReference type="Rhea" id="RHEA-COMP:10272"/>
        <dbReference type="ChEBI" id="CHEBI:15378"/>
        <dbReference type="ChEBI" id="CHEBI:30011"/>
        <dbReference type="ChEBI" id="CHEBI:57856"/>
        <dbReference type="ChEBI" id="CHEBI:59789"/>
        <dbReference type="ChEBI" id="CHEBI:61891"/>
        <dbReference type="EC" id="2.1.1.297"/>
    </reaction>
</comment>
<dbReference type="InterPro" id="IPR040758">
    <property type="entry name" value="PrmC_N"/>
</dbReference>
<gene>
    <name evidence="4 7" type="primary">prmC</name>
    <name evidence="7" type="ORF">HQ497_08480</name>
</gene>